<dbReference type="EMBL" id="LSDK01000130">
    <property type="protein sequence ID" value="KXB73937.1"/>
    <property type="molecule type" value="Genomic_DNA"/>
</dbReference>
<name>A0A134B1W7_9PORP</name>
<evidence type="ECO:0000313" key="2">
    <source>
        <dbReference type="Proteomes" id="UP000070224"/>
    </source>
</evidence>
<gene>
    <name evidence="1" type="ORF">HMPREF3185_01875</name>
</gene>
<sequence length="192" mass="22205">MMTPTRHILQIILFISALSAGLQSCFKRELEHEENYINIKQDPSIADNEVLRFRTFKLDDYDRYIIFGNNNEVSIDGTAQLPLLLYYDGQNRSATIDLGGCIYEYQTQLDKLSFRGALLRSPIFTEPIVIDAEALLKRQGSTSQSQDRFILRLKAFTLPDGKRVSVDERQSYRDKPLGISIEPLYHLTYYRN</sequence>
<reference evidence="2" key="1">
    <citation type="submission" date="2016-01" db="EMBL/GenBank/DDBJ databases">
        <authorList>
            <person name="Mitreva M."/>
            <person name="Pepin K.H."/>
            <person name="Mihindukulasuriya K.A."/>
            <person name="Fulton R."/>
            <person name="Fronick C."/>
            <person name="O'Laughlin M."/>
            <person name="Miner T."/>
            <person name="Herter B."/>
            <person name="Rosa B.A."/>
            <person name="Cordes M."/>
            <person name="Tomlinson C."/>
            <person name="Wollam A."/>
            <person name="Palsikar V.B."/>
            <person name="Mardis E.R."/>
            <person name="Wilson R.K."/>
        </authorList>
    </citation>
    <scope>NUCLEOTIDE SEQUENCE [LARGE SCALE GENOMIC DNA]</scope>
    <source>
        <strain evidence="2">KA00683</strain>
    </source>
</reference>
<dbReference type="AlphaFoldDB" id="A0A134B1W7"/>
<dbReference type="STRING" id="322095.HMPREF3185_01875"/>
<protein>
    <recommendedName>
        <fullName evidence="3">Lipoprotein</fullName>
    </recommendedName>
</protein>
<organism evidence="1 2">
    <name type="scientific">Porphyromonas somerae</name>
    <dbReference type="NCBI Taxonomy" id="322095"/>
    <lineage>
        <taxon>Bacteria</taxon>
        <taxon>Pseudomonadati</taxon>
        <taxon>Bacteroidota</taxon>
        <taxon>Bacteroidia</taxon>
        <taxon>Bacteroidales</taxon>
        <taxon>Porphyromonadaceae</taxon>
        <taxon>Porphyromonas</taxon>
    </lineage>
</organism>
<dbReference type="PROSITE" id="PS51257">
    <property type="entry name" value="PROKAR_LIPOPROTEIN"/>
    <property type="match status" value="1"/>
</dbReference>
<evidence type="ECO:0000313" key="1">
    <source>
        <dbReference type="EMBL" id="KXB73937.1"/>
    </source>
</evidence>
<keyword evidence="2" id="KW-1185">Reference proteome</keyword>
<proteinExistence type="predicted"/>
<dbReference type="OrthoDB" id="9916978at2"/>
<accession>A0A134B1W7</accession>
<evidence type="ECO:0008006" key="3">
    <source>
        <dbReference type="Google" id="ProtNLM"/>
    </source>
</evidence>
<dbReference type="PATRIC" id="fig|322095.3.peg.1850"/>
<comment type="caution">
    <text evidence="1">The sequence shown here is derived from an EMBL/GenBank/DDBJ whole genome shotgun (WGS) entry which is preliminary data.</text>
</comment>
<dbReference type="Proteomes" id="UP000070224">
    <property type="component" value="Unassembled WGS sequence"/>
</dbReference>
<dbReference type="RefSeq" id="WP_060935953.1">
    <property type="nucleotide sequence ID" value="NZ_KQ960463.1"/>
</dbReference>